<organism evidence="2 3">
    <name type="scientific">Achromobacter seleniivolatilans</name>
    <dbReference type="NCBI Taxonomy" id="3047478"/>
    <lineage>
        <taxon>Bacteria</taxon>
        <taxon>Pseudomonadati</taxon>
        <taxon>Pseudomonadota</taxon>
        <taxon>Betaproteobacteria</taxon>
        <taxon>Burkholderiales</taxon>
        <taxon>Alcaligenaceae</taxon>
        <taxon>Achromobacter</taxon>
    </lineage>
</organism>
<sequence>MELQNNNPQLVRPLSDGERRAQRTLAAAQRLLHPDEPQSEAISSVEAELAGYVKNAYARRAYG</sequence>
<name>A0ABY9M8T7_9BURK</name>
<evidence type="ECO:0000313" key="2">
    <source>
        <dbReference type="EMBL" id="WMD22202.1"/>
    </source>
</evidence>
<gene>
    <name evidence="2" type="ORF">RAS12_07440</name>
</gene>
<dbReference type="Proteomes" id="UP001234798">
    <property type="component" value="Chromosome"/>
</dbReference>
<feature type="region of interest" description="Disordered" evidence="1">
    <location>
        <begin position="1"/>
        <end position="20"/>
    </location>
</feature>
<protein>
    <submittedName>
        <fullName evidence="2">Uncharacterized protein</fullName>
    </submittedName>
</protein>
<proteinExistence type="predicted"/>
<reference evidence="2 3" key="1">
    <citation type="submission" date="2023-08" db="EMBL/GenBank/DDBJ databases">
        <title>Achromobacter seleniivolatilans sp. nov., isolated from seleniferous soil.</title>
        <authorList>
            <person name="Zhang S."/>
            <person name="Li K."/>
            <person name="Peng J."/>
            <person name="Zhao Q."/>
            <person name="Wang H."/>
            <person name="Guo Y."/>
        </authorList>
    </citation>
    <scope>NUCLEOTIDE SEQUENCE [LARGE SCALE GENOMIC DNA]</scope>
    <source>
        <strain evidence="2 3">R39</strain>
    </source>
</reference>
<keyword evidence="3" id="KW-1185">Reference proteome</keyword>
<evidence type="ECO:0000256" key="1">
    <source>
        <dbReference type="SAM" id="MobiDB-lite"/>
    </source>
</evidence>
<dbReference type="RefSeq" id="WP_306946800.1">
    <property type="nucleotide sequence ID" value="NZ_CP132976.1"/>
</dbReference>
<dbReference type="EMBL" id="CP132976">
    <property type="protein sequence ID" value="WMD22202.1"/>
    <property type="molecule type" value="Genomic_DNA"/>
</dbReference>
<accession>A0ABY9M8T7</accession>
<evidence type="ECO:0000313" key="3">
    <source>
        <dbReference type="Proteomes" id="UP001234798"/>
    </source>
</evidence>